<sequence>PQDWYPWEAKDIKECCKAVAEDRANSPWAQTLLQDIAYNPCVPKDWLDMAKAILSSTHYIKWCAHYNEECRVQVEANQAPNPAMLVGTAEGYSTGVQQAAVPGPYRDQVRQAGLVAWAKLDEGPTESPIVRVRQRPNESLPEFIDKVQQSINCELPPGTLQDQFMKILVWDGVNSEHCAACTGLKEAFVSGWMVTTQDFGTQQHQTQMLTMALQSQTATLTESLSQVLAVLGQGATQPIAWGVL</sequence>
<dbReference type="PANTHER" id="PTHR40389:SF3">
    <property type="entry name" value="IGE-BINDING PROTEIN"/>
    <property type="match status" value="1"/>
</dbReference>
<reference evidence="1 2" key="1">
    <citation type="submission" date="2016-06" db="EMBL/GenBank/DDBJ databases">
        <title>The Draft Genome Sequence and Annotation of the Desert Woodrat Neotoma lepida.</title>
        <authorList>
            <person name="Campbell M."/>
            <person name="Oakeson K.F."/>
            <person name="Yandell M."/>
            <person name="Halpert J.R."/>
            <person name="Dearing D."/>
        </authorList>
    </citation>
    <scope>NUCLEOTIDE SEQUENCE [LARGE SCALE GENOMIC DNA]</scope>
    <source>
        <strain evidence="1">417</strain>
        <tissue evidence="1">Liver</tissue>
    </source>
</reference>
<dbReference type="GO" id="GO:0016032">
    <property type="term" value="P:viral process"/>
    <property type="evidence" value="ECO:0007669"/>
    <property type="project" value="InterPro"/>
</dbReference>
<comment type="caution">
    <text evidence="1">The sequence shown here is derived from an EMBL/GenBank/DDBJ whole genome shotgun (WGS) entry which is preliminary data.</text>
</comment>
<dbReference type="Pfam" id="PF00607">
    <property type="entry name" value="Gag_p24"/>
    <property type="match status" value="1"/>
</dbReference>
<dbReference type="AlphaFoldDB" id="A0A1A6HU17"/>
<dbReference type="Gene3D" id="1.10.375.10">
    <property type="entry name" value="Human Immunodeficiency Virus Type 1 Capsid Protein"/>
    <property type="match status" value="1"/>
</dbReference>
<accession>A0A1A6HU17</accession>
<dbReference type="Proteomes" id="UP000092124">
    <property type="component" value="Unassembled WGS sequence"/>
</dbReference>
<protein>
    <submittedName>
        <fullName evidence="1">Uncharacterized protein</fullName>
    </submittedName>
</protein>
<dbReference type="Gene3D" id="1.10.1200.30">
    <property type="match status" value="1"/>
</dbReference>
<name>A0A1A6HU17_NEOLE</name>
<dbReference type="SUPFAM" id="SSF47353">
    <property type="entry name" value="Retrovirus capsid dimerization domain-like"/>
    <property type="match status" value="1"/>
</dbReference>
<organism evidence="1 2">
    <name type="scientific">Neotoma lepida</name>
    <name type="common">Desert woodrat</name>
    <dbReference type="NCBI Taxonomy" id="56216"/>
    <lineage>
        <taxon>Eukaryota</taxon>
        <taxon>Metazoa</taxon>
        <taxon>Chordata</taxon>
        <taxon>Craniata</taxon>
        <taxon>Vertebrata</taxon>
        <taxon>Euteleostomi</taxon>
        <taxon>Mammalia</taxon>
        <taxon>Eutheria</taxon>
        <taxon>Euarchontoglires</taxon>
        <taxon>Glires</taxon>
        <taxon>Rodentia</taxon>
        <taxon>Myomorpha</taxon>
        <taxon>Muroidea</taxon>
        <taxon>Cricetidae</taxon>
        <taxon>Neotominae</taxon>
        <taxon>Neotoma</taxon>
    </lineage>
</organism>
<dbReference type="InterPro" id="IPR008919">
    <property type="entry name" value="Retrov_capsid_N"/>
</dbReference>
<dbReference type="InterPro" id="IPR008916">
    <property type="entry name" value="Retrov_capsid_C"/>
</dbReference>
<dbReference type="PANTHER" id="PTHR40389">
    <property type="entry name" value="ENDOGENOUS RETROVIRUS GROUP K MEMBER 24 GAG POLYPROTEIN-RELATED"/>
    <property type="match status" value="1"/>
</dbReference>
<evidence type="ECO:0000313" key="2">
    <source>
        <dbReference type="Proteomes" id="UP000092124"/>
    </source>
</evidence>
<evidence type="ECO:0000313" key="1">
    <source>
        <dbReference type="EMBL" id="OBS81741.1"/>
    </source>
</evidence>
<dbReference type="SUPFAM" id="SSF47943">
    <property type="entry name" value="Retrovirus capsid protein, N-terminal core domain"/>
    <property type="match status" value="1"/>
</dbReference>
<gene>
    <name evidence="1" type="ORF">A6R68_24269</name>
</gene>
<proteinExistence type="predicted"/>
<dbReference type="InterPro" id="IPR050195">
    <property type="entry name" value="Primate_lentivir_Gag_pol-like"/>
</dbReference>
<keyword evidence="2" id="KW-1185">Reference proteome</keyword>
<dbReference type="OrthoDB" id="9630350at2759"/>
<feature type="non-terminal residue" evidence="1">
    <location>
        <position position="1"/>
    </location>
</feature>
<dbReference type="EMBL" id="LZPO01009734">
    <property type="protein sequence ID" value="OBS81741.1"/>
    <property type="molecule type" value="Genomic_DNA"/>
</dbReference>